<dbReference type="PATRIC" id="fig|1036673.3.peg.2056"/>
<dbReference type="KEGG" id="pms:KNP414_02288"/>
<organism evidence="2 3">
    <name type="scientific">Paenibacillus mucilaginosus (strain KNP414)</name>
    <dbReference type="NCBI Taxonomy" id="1036673"/>
    <lineage>
        <taxon>Bacteria</taxon>
        <taxon>Bacillati</taxon>
        <taxon>Bacillota</taxon>
        <taxon>Bacilli</taxon>
        <taxon>Bacillales</taxon>
        <taxon>Paenibacillaceae</taxon>
        <taxon>Paenibacillus</taxon>
    </lineage>
</organism>
<evidence type="ECO:0000256" key="1">
    <source>
        <dbReference type="SAM" id="MobiDB-lite"/>
    </source>
</evidence>
<dbReference type="AlphaFoldDB" id="F8F7U5"/>
<dbReference type="EMBL" id="CP002869">
    <property type="protein sequence ID" value="AEI40849.1"/>
    <property type="molecule type" value="Genomic_DNA"/>
</dbReference>
<evidence type="ECO:0008006" key="4">
    <source>
        <dbReference type="Google" id="ProtNLM"/>
    </source>
</evidence>
<reference evidence="3" key="1">
    <citation type="submission" date="2011-06" db="EMBL/GenBank/DDBJ databases">
        <title>Complete genome sequence of Paenibacillus mucilaginosus KNP414.</title>
        <authorList>
            <person name="Wang J."/>
            <person name="Hu S."/>
            <person name="Hu X."/>
            <person name="Zhang B."/>
            <person name="Dong D."/>
            <person name="Zhang S."/>
            <person name="Zhao K."/>
            <person name="Wu D."/>
        </authorList>
    </citation>
    <scope>NUCLEOTIDE SEQUENCE [LARGE SCALE GENOMIC DNA]</scope>
    <source>
        <strain evidence="3">KNP414</strain>
    </source>
</reference>
<proteinExistence type="predicted"/>
<sequence>MSTYDITVEQRDAVYASLSPEQRQFLSEGMLRGRRTAFAMTLARTKGAVIPNEATYEEIEHLLEDWVYTGYTDAGRISAEHSCLCGRPLRYQHRVQHKVTGQVLHFGIEHLKQHLGMDAKTVAAILKGFEVLDAERDELLSKVHSGWTLESQVAVPDGLKLPADIQAHLDLGLPLLDKQLARLKSKIRQLLEPLELQHRRRSAVRDAPAAETAAAPPPAEPEEEWQLAFDLFGGEAAPAAAAAAHPASSAAGAGPDRGANPLTLPERLKPVVIELLSEGVGSVRVMCEVLIQKHRGDGSRSSTGKPVNLYMQVCLYIDDELVRSGRCRLLERSNEDRVYAWAG</sequence>
<reference evidence="2 3" key="2">
    <citation type="journal article" date="2013" name="Genome Announc.">
        <title>Genome Sequence of Growth-Improving Paenibacillus mucilaginosus Strain KNP414.</title>
        <authorList>
            <person name="Lu J.J."/>
            <person name="Wang J.F."/>
            <person name="Hu X.F."/>
        </authorList>
    </citation>
    <scope>NUCLEOTIDE SEQUENCE [LARGE SCALE GENOMIC DNA]</scope>
    <source>
        <strain evidence="2 3">KNP414</strain>
    </source>
</reference>
<evidence type="ECO:0000313" key="3">
    <source>
        <dbReference type="Proteomes" id="UP000006620"/>
    </source>
</evidence>
<dbReference type="RefSeq" id="WP_013916010.1">
    <property type="nucleotide sequence ID" value="NC_015690.1"/>
</dbReference>
<name>F8F7U5_PAEMK</name>
<accession>F8F7U5</accession>
<feature type="region of interest" description="Disordered" evidence="1">
    <location>
        <begin position="201"/>
        <end position="221"/>
    </location>
</feature>
<evidence type="ECO:0000313" key="2">
    <source>
        <dbReference type="EMBL" id="AEI40849.1"/>
    </source>
</evidence>
<gene>
    <name evidence="2" type="ordered locus">KNP414_02288</name>
</gene>
<dbReference type="HOGENOM" id="CLU_076288_0_0_9"/>
<protein>
    <recommendedName>
        <fullName evidence="4">DUF3895 domain-containing protein</fullName>
    </recommendedName>
</protein>
<dbReference type="Proteomes" id="UP000006620">
    <property type="component" value="Chromosome"/>
</dbReference>